<dbReference type="PROSITE" id="PS50181">
    <property type="entry name" value="FBOX"/>
    <property type="match status" value="1"/>
</dbReference>
<dbReference type="AlphaFoldDB" id="A0A166B311"/>
<evidence type="ECO:0000259" key="1">
    <source>
        <dbReference type="PROSITE" id="PS50181"/>
    </source>
</evidence>
<gene>
    <name evidence="2" type="ORF">SISSUDRAFT_1050624</name>
</gene>
<feature type="domain" description="F-box" evidence="1">
    <location>
        <begin position="1"/>
        <end position="50"/>
    </location>
</feature>
<keyword evidence="3" id="KW-1185">Reference proteome</keyword>
<reference evidence="2 3" key="1">
    <citation type="journal article" date="2016" name="Mol. Biol. Evol.">
        <title>Comparative Genomics of Early-Diverging Mushroom-Forming Fungi Provides Insights into the Origins of Lignocellulose Decay Capabilities.</title>
        <authorList>
            <person name="Nagy L.G."/>
            <person name="Riley R."/>
            <person name="Tritt A."/>
            <person name="Adam C."/>
            <person name="Daum C."/>
            <person name="Floudas D."/>
            <person name="Sun H."/>
            <person name="Yadav J.S."/>
            <person name="Pangilinan J."/>
            <person name="Larsson K.H."/>
            <person name="Matsuura K."/>
            <person name="Barry K."/>
            <person name="Labutti K."/>
            <person name="Kuo R."/>
            <person name="Ohm R.A."/>
            <person name="Bhattacharya S.S."/>
            <person name="Shirouzu T."/>
            <person name="Yoshinaga Y."/>
            <person name="Martin F.M."/>
            <person name="Grigoriev I.V."/>
            <person name="Hibbett D.S."/>
        </authorList>
    </citation>
    <scope>NUCLEOTIDE SEQUENCE [LARGE SCALE GENOMIC DNA]</scope>
    <source>
        <strain evidence="2 3">HHB10207 ss-3</strain>
    </source>
</reference>
<dbReference type="Pfam" id="PF00646">
    <property type="entry name" value="F-box"/>
    <property type="match status" value="1"/>
</dbReference>
<name>A0A166B311_9AGAM</name>
<protein>
    <recommendedName>
        <fullName evidence="1">F-box domain-containing protein</fullName>
    </recommendedName>
</protein>
<accession>A0A166B311</accession>
<sequence length="481" mass="54075">MSHIDNLPVELLAELVKDFTLKDLLSLSQTSQHLRNTLLSLSFRHVWRRAQDSYLLPLPFGQTLDQVDGALLPLLAAQGVTFSRGWKDDTVPVKSFRAISPDKISSEQIRILPGGRWILRMKSMDRTIILQDLESPLDESSVKLDVQGRIYSTAFESLDNGATVRLAVLSGSKSPVQDHSLAIYSVHFISSDSNHVQAHQITLEQTISIPASFSRTIALKGDLVAIYGVASPRIVNWRKRLGFFLHRGPVYWHTNPESKDESAKKGCRQMYSIPEFAFHPTERKGIIPISNFRGSVVTFVDIPSDADMPSLDSGWVRLDLEHKVFLCLEDGDFIFSPIFRPEIYRASGADIAFGYSRRQHNPASENTNPYFTIRLKDWKVKETEFTPEAVLFSEGSISPGADTGVRVVDIVFGMHLLNCEGDVSSPWKLTIPERPPLALSLALPDESWRGVEKNALEIKAFDPAYKRIFAVFRGTLYLVQY</sequence>
<dbReference type="OrthoDB" id="3018431at2759"/>
<dbReference type="EMBL" id="KV428122">
    <property type="protein sequence ID" value="KZT35955.1"/>
    <property type="molecule type" value="Genomic_DNA"/>
</dbReference>
<evidence type="ECO:0000313" key="3">
    <source>
        <dbReference type="Proteomes" id="UP000076798"/>
    </source>
</evidence>
<dbReference type="Proteomes" id="UP000076798">
    <property type="component" value="Unassembled WGS sequence"/>
</dbReference>
<evidence type="ECO:0000313" key="2">
    <source>
        <dbReference type="EMBL" id="KZT35955.1"/>
    </source>
</evidence>
<dbReference type="STRING" id="1314776.A0A166B311"/>
<organism evidence="2 3">
    <name type="scientific">Sistotremastrum suecicum HHB10207 ss-3</name>
    <dbReference type="NCBI Taxonomy" id="1314776"/>
    <lineage>
        <taxon>Eukaryota</taxon>
        <taxon>Fungi</taxon>
        <taxon>Dikarya</taxon>
        <taxon>Basidiomycota</taxon>
        <taxon>Agaricomycotina</taxon>
        <taxon>Agaricomycetes</taxon>
        <taxon>Sistotremastrales</taxon>
        <taxon>Sistotremastraceae</taxon>
        <taxon>Sistotremastrum</taxon>
    </lineage>
</organism>
<proteinExistence type="predicted"/>
<dbReference type="InterPro" id="IPR001810">
    <property type="entry name" value="F-box_dom"/>
</dbReference>